<feature type="transmembrane region" description="Helical" evidence="2">
    <location>
        <begin position="97"/>
        <end position="118"/>
    </location>
</feature>
<dbReference type="RefSeq" id="XP_003675100.1">
    <property type="nucleotide sequence ID" value="XM_003675052.1"/>
</dbReference>
<protein>
    <recommendedName>
        <fullName evidence="5">Vacuolar membrane protein</fullName>
    </recommendedName>
</protein>
<feature type="compositionally biased region" description="Polar residues" evidence="1">
    <location>
        <begin position="276"/>
        <end position="295"/>
    </location>
</feature>
<evidence type="ECO:0000313" key="4">
    <source>
        <dbReference type="Proteomes" id="UP000001640"/>
    </source>
</evidence>
<name>G0V9W2_NAUCA</name>
<accession>G0V9W2</accession>
<dbReference type="InParanoid" id="G0V9W2"/>
<reference key="2">
    <citation type="submission" date="2011-08" db="EMBL/GenBank/DDBJ databases">
        <title>Genome sequence of Naumovozyma castellii.</title>
        <authorList>
            <person name="Gordon J.L."/>
            <person name="Armisen D."/>
            <person name="Proux-Wera E."/>
            <person name="OhEigeartaigh S.S."/>
            <person name="Byrne K.P."/>
            <person name="Wolfe K.H."/>
        </authorList>
    </citation>
    <scope>NUCLEOTIDE SEQUENCE</scope>
    <source>
        <strain>Type strain:CBS 4309</strain>
    </source>
</reference>
<feature type="region of interest" description="Disordered" evidence="1">
    <location>
        <begin position="273"/>
        <end position="323"/>
    </location>
</feature>
<feature type="compositionally biased region" description="Low complexity" evidence="1">
    <location>
        <begin position="19"/>
        <end position="51"/>
    </location>
</feature>
<gene>
    <name evidence="3" type="primary">NCAS0B06450</name>
    <name evidence="3" type="ordered locus">NCAS_0B06450</name>
</gene>
<sequence>MSSRSIMTLMPRDLPKLVTTTSTSTTPTTNPQSSTRATSTSLSNTAATTSSPGSSHAFPSLSTSSSTSTLLTSSITPPSAKDNPFIINNGKNVNGTVFIIVGSVLGAVFAILSLWWGITTYLSYRTAHRQSILTEKYNAPYNIQKVVSNDSDYSVEIDTEKGLEKPSNKASPIVSQESKELLKRSSFLSGFYDSFEDSVLDTPISNNNVRNSLFVSPTELIQMQRHVPMSFPHFDESAISVISSMSNTKSNSNNKIDVKLQKPEKAITPERLKRNSGISQHSEYNSNNNSGNVTPPITRPVSMNPRRKFTPSMYLDSLGENDV</sequence>
<dbReference type="InterPro" id="IPR051009">
    <property type="entry name" value="PRM"/>
</dbReference>
<keyword evidence="2" id="KW-1133">Transmembrane helix</keyword>
<keyword evidence="2" id="KW-0472">Membrane</keyword>
<dbReference type="EMBL" id="HE576753">
    <property type="protein sequence ID" value="CCC68729.1"/>
    <property type="molecule type" value="Genomic_DNA"/>
</dbReference>
<dbReference type="OrthoDB" id="4065319at2759"/>
<evidence type="ECO:0008006" key="5">
    <source>
        <dbReference type="Google" id="ProtNLM"/>
    </source>
</evidence>
<reference evidence="3 4" key="1">
    <citation type="journal article" date="2011" name="Proc. Natl. Acad. Sci. U.S.A.">
        <title>Evolutionary erosion of yeast sex chromosomes by mating-type switching accidents.</title>
        <authorList>
            <person name="Gordon J.L."/>
            <person name="Armisen D."/>
            <person name="Proux-Wera E."/>
            <person name="Oheigeartaigh S.S."/>
            <person name="Byrne K.P."/>
            <person name="Wolfe K.H."/>
        </authorList>
    </citation>
    <scope>NUCLEOTIDE SEQUENCE [LARGE SCALE GENOMIC DNA]</scope>
    <source>
        <strain evidence="4">ATCC 76901 / BCRC 22586 / CBS 4309 / NBRC 1992 / NRRL Y-12630</strain>
    </source>
</reference>
<evidence type="ECO:0000256" key="2">
    <source>
        <dbReference type="SAM" id="Phobius"/>
    </source>
</evidence>
<dbReference type="Proteomes" id="UP000001640">
    <property type="component" value="Chromosome 2"/>
</dbReference>
<dbReference type="GO" id="GO:0005935">
    <property type="term" value="C:cellular bud neck"/>
    <property type="evidence" value="ECO:0007669"/>
    <property type="project" value="TreeGrafter"/>
</dbReference>
<organism evidence="3 4">
    <name type="scientific">Naumovozyma castellii</name>
    <name type="common">Yeast</name>
    <name type="synonym">Saccharomyces castellii</name>
    <dbReference type="NCBI Taxonomy" id="27288"/>
    <lineage>
        <taxon>Eukaryota</taxon>
        <taxon>Fungi</taxon>
        <taxon>Dikarya</taxon>
        <taxon>Ascomycota</taxon>
        <taxon>Saccharomycotina</taxon>
        <taxon>Saccharomycetes</taxon>
        <taxon>Saccharomycetales</taxon>
        <taxon>Saccharomycetaceae</taxon>
        <taxon>Naumovozyma</taxon>
    </lineage>
</organism>
<dbReference type="OMA" id="VSHTNNE"/>
<dbReference type="FunCoup" id="G0V9W2">
    <property type="interactions" value="98"/>
</dbReference>
<feature type="compositionally biased region" description="Low complexity" evidence="1">
    <location>
        <begin position="59"/>
        <end position="76"/>
    </location>
</feature>
<dbReference type="PANTHER" id="PTHR36089">
    <property type="entry name" value="CHITIN SYNTHASE 3 COMPLEX PROTEIN CSI2-RELATED"/>
    <property type="match status" value="1"/>
</dbReference>
<evidence type="ECO:0000313" key="3">
    <source>
        <dbReference type="EMBL" id="CCC68729.1"/>
    </source>
</evidence>
<dbReference type="KEGG" id="ncs:NCAS_0B06450"/>
<keyword evidence="2" id="KW-0812">Transmembrane</keyword>
<proteinExistence type="predicted"/>
<keyword evidence="4" id="KW-1185">Reference proteome</keyword>
<dbReference type="GO" id="GO:0000324">
    <property type="term" value="C:fungal-type vacuole"/>
    <property type="evidence" value="ECO:0007669"/>
    <property type="project" value="TreeGrafter"/>
</dbReference>
<feature type="region of interest" description="Disordered" evidence="1">
    <location>
        <begin position="1"/>
        <end position="76"/>
    </location>
</feature>
<dbReference type="PANTHER" id="PTHR36089:SF1">
    <property type="entry name" value="CHITIN SYNTHASE 3 COMPLEX PROTEIN CSI2-RELATED"/>
    <property type="match status" value="1"/>
</dbReference>
<evidence type="ECO:0000256" key="1">
    <source>
        <dbReference type="SAM" id="MobiDB-lite"/>
    </source>
</evidence>
<dbReference type="HOGENOM" id="CLU_061224_0_0_1"/>
<dbReference type="AlphaFoldDB" id="G0V9W2"/>
<dbReference type="GeneID" id="96902286"/>